<evidence type="ECO:0000313" key="2">
    <source>
        <dbReference type="Proteomes" id="UP000694255"/>
    </source>
</evidence>
<evidence type="ECO:0000313" key="1">
    <source>
        <dbReference type="EMBL" id="KAG7661467.1"/>
    </source>
</evidence>
<dbReference type="GeneID" id="73471845"/>
<reference evidence="1 2" key="1">
    <citation type="journal article" date="2021" name="DNA Res.">
        <title>Genome analysis of Candida subhashii reveals its hybrid nature and dual mitochondrial genome conformations.</title>
        <authorList>
            <person name="Mixao V."/>
            <person name="Hegedusova E."/>
            <person name="Saus E."/>
            <person name="Pryszcz L.P."/>
            <person name="Cillingova A."/>
            <person name="Nosek J."/>
            <person name="Gabaldon T."/>
        </authorList>
    </citation>
    <scope>NUCLEOTIDE SEQUENCE [LARGE SCALE GENOMIC DNA]</scope>
    <source>
        <strain evidence="1 2">CBS 10753</strain>
    </source>
</reference>
<protein>
    <submittedName>
        <fullName evidence="1">Uncharacterized protein</fullName>
    </submittedName>
</protein>
<proteinExistence type="predicted"/>
<dbReference type="RefSeq" id="XP_049261700.1">
    <property type="nucleotide sequence ID" value="XM_049409069.1"/>
</dbReference>
<keyword evidence="2" id="KW-1185">Reference proteome</keyword>
<dbReference type="OrthoDB" id="4025603at2759"/>
<sequence>MKFHVKGDPLYRNTRIFDTFKGEEFIKEGKINSEDAKDAYADYKQGGDLKTVGMKAYADYEENHKNDGKQAEKKLP</sequence>
<organism evidence="1 2">
    <name type="scientific">[Candida] subhashii</name>
    <dbReference type="NCBI Taxonomy" id="561895"/>
    <lineage>
        <taxon>Eukaryota</taxon>
        <taxon>Fungi</taxon>
        <taxon>Dikarya</taxon>
        <taxon>Ascomycota</taxon>
        <taxon>Saccharomycotina</taxon>
        <taxon>Pichiomycetes</taxon>
        <taxon>Debaryomycetaceae</taxon>
        <taxon>Spathaspora</taxon>
    </lineage>
</organism>
<name>A0A8J5QDU9_9ASCO</name>
<dbReference type="Proteomes" id="UP000694255">
    <property type="component" value="Unassembled WGS sequence"/>
</dbReference>
<comment type="caution">
    <text evidence="1">The sequence shown here is derived from an EMBL/GenBank/DDBJ whole genome shotgun (WGS) entry which is preliminary data.</text>
</comment>
<dbReference type="EMBL" id="JAGSYN010000219">
    <property type="protein sequence ID" value="KAG7661467.1"/>
    <property type="molecule type" value="Genomic_DNA"/>
</dbReference>
<accession>A0A8J5QDU9</accession>
<dbReference type="AlphaFoldDB" id="A0A8J5QDU9"/>
<gene>
    <name evidence="1" type="ORF">J8A68_005045</name>
</gene>